<dbReference type="OrthoDB" id="5870528at2759"/>
<feature type="compositionally biased region" description="Basic and acidic residues" evidence="1">
    <location>
        <begin position="199"/>
        <end position="210"/>
    </location>
</feature>
<feature type="transmembrane region" description="Helical" evidence="2">
    <location>
        <begin position="5"/>
        <end position="27"/>
    </location>
</feature>
<keyword evidence="2" id="KW-0472">Membrane</keyword>
<dbReference type="AlphaFoldDB" id="A0A2A2J6K8"/>
<name>A0A2A2J6K8_9BILA</name>
<reference evidence="3 4" key="1">
    <citation type="journal article" date="2017" name="Curr. Biol.">
        <title>Genome architecture and evolution of a unichromosomal asexual nematode.</title>
        <authorList>
            <person name="Fradin H."/>
            <person name="Zegar C."/>
            <person name="Gutwein M."/>
            <person name="Lucas J."/>
            <person name="Kovtun M."/>
            <person name="Corcoran D."/>
            <person name="Baugh L.R."/>
            <person name="Kiontke K."/>
            <person name="Gunsalus K."/>
            <person name="Fitch D.H."/>
            <person name="Piano F."/>
        </authorList>
    </citation>
    <scope>NUCLEOTIDE SEQUENCE [LARGE SCALE GENOMIC DNA]</scope>
    <source>
        <strain evidence="3">PF1309</strain>
    </source>
</reference>
<keyword evidence="4" id="KW-1185">Reference proteome</keyword>
<dbReference type="EMBL" id="LIAE01010641">
    <property type="protein sequence ID" value="PAV57410.1"/>
    <property type="molecule type" value="Genomic_DNA"/>
</dbReference>
<proteinExistence type="predicted"/>
<organism evidence="3 4">
    <name type="scientific">Diploscapter pachys</name>
    <dbReference type="NCBI Taxonomy" id="2018661"/>
    <lineage>
        <taxon>Eukaryota</taxon>
        <taxon>Metazoa</taxon>
        <taxon>Ecdysozoa</taxon>
        <taxon>Nematoda</taxon>
        <taxon>Chromadorea</taxon>
        <taxon>Rhabditida</taxon>
        <taxon>Rhabditina</taxon>
        <taxon>Rhabditomorpha</taxon>
        <taxon>Rhabditoidea</taxon>
        <taxon>Rhabditidae</taxon>
        <taxon>Diploscapter</taxon>
    </lineage>
</organism>
<comment type="caution">
    <text evidence="3">The sequence shown here is derived from an EMBL/GenBank/DDBJ whole genome shotgun (WGS) entry which is preliminary data.</text>
</comment>
<protein>
    <submittedName>
        <fullName evidence="3">Uncharacterized protein</fullName>
    </submittedName>
</protein>
<keyword evidence="2" id="KW-1133">Transmembrane helix</keyword>
<evidence type="ECO:0000256" key="1">
    <source>
        <dbReference type="SAM" id="MobiDB-lite"/>
    </source>
</evidence>
<feature type="transmembrane region" description="Helical" evidence="2">
    <location>
        <begin position="47"/>
        <end position="64"/>
    </location>
</feature>
<dbReference type="Proteomes" id="UP000218231">
    <property type="component" value="Unassembled WGS sequence"/>
</dbReference>
<feature type="region of interest" description="Disordered" evidence="1">
    <location>
        <begin position="172"/>
        <end position="230"/>
    </location>
</feature>
<keyword evidence="2" id="KW-0812">Transmembrane</keyword>
<feature type="compositionally biased region" description="Basic and acidic residues" evidence="1">
    <location>
        <begin position="277"/>
        <end position="305"/>
    </location>
</feature>
<evidence type="ECO:0000313" key="3">
    <source>
        <dbReference type="EMBL" id="PAV57410.1"/>
    </source>
</evidence>
<evidence type="ECO:0000256" key="2">
    <source>
        <dbReference type="SAM" id="Phobius"/>
    </source>
</evidence>
<feature type="compositionally biased region" description="Polar residues" evidence="1">
    <location>
        <begin position="322"/>
        <end position="331"/>
    </location>
</feature>
<accession>A0A2A2J6K8</accession>
<sequence>MMVGILSSGIFLIFSIGYFLLYAWSYVYGDLYMEQKPFVLQSLIERMWLATLLLVLAALQCYLFKSVIRCSKYLSTIEFENRRRESEFERVSEKVRMAKQNGLWRTTSWGGGIEEYKGQYDKKEKKKTNKGFHVQWGKLKVENEEKGETEEISILSIGSSAPRLEDLAEKFSRKERRGSDEDQPPIACTSSSVVEPDDINERRHHSESLRKEKKARSIRKAESDCGQSSSIYSGQYDVIEELEQPPRKGSTNVMIEVKLPSISQASDASKNRRKHSRSNEREFIEVKDKSDSEKRRGILTEEKIQPQKAGQHKNSRRRSSEEFQVSPGQVLSNSTNSTTSGHHHRGSRHHENLFVKKVSITTNL</sequence>
<evidence type="ECO:0000313" key="4">
    <source>
        <dbReference type="Proteomes" id="UP000218231"/>
    </source>
</evidence>
<gene>
    <name evidence="3" type="ORF">WR25_12263</name>
</gene>
<feature type="region of interest" description="Disordered" evidence="1">
    <location>
        <begin position="264"/>
        <end position="364"/>
    </location>
</feature>